<name>A0ABW3Y6K2_9FLAO</name>
<keyword evidence="1" id="KW-0812">Transmembrane</keyword>
<dbReference type="PIRSF" id="PIRSF016660">
    <property type="entry name" value="YedI"/>
    <property type="match status" value="1"/>
</dbReference>
<keyword evidence="1" id="KW-1133">Transmembrane helix</keyword>
<dbReference type="PANTHER" id="PTHR30503:SF3">
    <property type="entry name" value="INNER MEMBRANE PROTEIN YEDI"/>
    <property type="match status" value="1"/>
</dbReference>
<keyword evidence="3" id="KW-1185">Reference proteome</keyword>
<feature type="transmembrane region" description="Helical" evidence="1">
    <location>
        <begin position="228"/>
        <end position="249"/>
    </location>
</feature>
<gene>
    <name evidence="2" type="ORF">ACFQ39_12715</name>
</gene>
<evidence type="ECO:0000256" key="1">
    <source>
        <dbReference type="SAM" id="Phobius"/>
    </source>
</evidence>
<accession>A0ABW3Y6K2</accession>
<feature type="transmembrane region" description="Helical" evidence="1">
    <location>
        <begin position="269"/>
        <end position="286"/>
    </location>
</feature>
<dbReference type="EMBL" id="JBHTMY010000003">
    <property type="protein sequence ID" value="MFD1316480.1"/>
    <property type="molecule type" value="Genomic_DNA"/>
</dbReference>
<keyword evidence="1" id="KW-0472">Membrane</keyword>
<feature type="transmembrane region" description="Helical" evidence="1">
    <location>
        <begin position="70"/>
        <end position="97"/>
    </location>
</feature>
<evidence type="ECO:0000313" key="3">
    <source>
        <dbReference type="Proteomes" id="UP001597201"/>
    </source>
</evidence>
<dbReference type="InterPro" id="IPR008526">
    <property type="entry name" value="YedI"/>
</dbReference>
<comment type="caution">
    <text evidence="2">The sequence shown here is derived from an EMBL/GenBank/DDBJ whole genome shotgun (WGS) entry which is preliminary data.</text>
</comment>
<feature type="transmembrane region" description="Helical" evidence="1">
    <location>
        <begin position="167"/>
        <end position="190"/>
    </location>
</feature>
<dbReference type="Proteomes" id="UP001597201">
    <property type="component" value="Unassembled WGS sequence"/>
</dbReference>
<dbReference type="PANTHER" id="PTHR30503">
    <property type="entry name" value="INNER MEMBRANE PROTEIN YEDI"/>
    <property type="match status" value="1"/>
</dbReference>
<sequence>MAGGFFAILDDVATLMDDVGVMTKLATKKTAGVLGDDLAVGAEKASSFRASRELPVLWAIVKGSFLNKLIILPFAFLLSAFAPQFIVPILLIGGVYLSYEGVEKIIHSVFHKKDLGHEELIKVASEEELMKIEKAKIKSTIVTDFILSLEIIMIALGTVTGEPLLEQIMVVSLVAIVATIGVYGLVALMVRMDDTGYKLVQKARGKSKFIKSTYVIIAKSLVWALPKLIQLLAIVGTAAMLLVGGGMFVHNIDKVHDFFHGLPSILAEFIVGLVVGLLTFFVIEIFKKLKKMLSKKA</sequence>
<dbReference type="Pfam" id="PF05661">
    <property type="entry name" value="DUF808"/>
    <property type="match status" value="1"/>
</dbReference>
<protein>
    <submittedName>
        <fullName evidence="2">DUF808 domain-containing protein</fullName>
    </submittedName>
</protein>
<feature type="transmembrane region" description="Helical" evidence="1">
    <location>
        <begin position="141"/>
        <end position="161"/>
    </location>
</feature>
<evidence type="ECO:0000313" key="2">
    <source>
        <dbReference type="EMBL" id="MFD1316480.1"/>
    </source>
</evidence>
<dbReference type="RefSeq" id="WP_377179499.1">
    <property type="nucleotide sequence ID" value="NZ_JBHTMY010000003.1"/>
</dbReference>
<proteinExistence type="predicted"/>
<reference evidence="3" key="1">
    <citation type="journal article" date="2019" name="Int. J. Syst. Evol. Microbiol.">
        <title>The Global Catalogue of Microorganisms (GCM) 10K type strain sequencing project: providing services to taxonomists for standard genome sequencing and annotation.</title>
        <authorList>
            <consortium name="The Broad Institute Genomics Platform"/>
            <consortium name="The Broad Institute Genome Sequencing Center for Infectious Disease"/>
            <person name="Wu L."/>
            <person name="Ma J."/>
        </authorList>
    </citation>
    <scope>NUCLEOTIDE SEQUENCE [LARGE SCALE GENOMIC DNA]</scope>
    <source>
        <strain evidence="3">CCUG 61485</strain>
    </source>
</reference>
<organism evidence="2 3">
    <name type="scientific">Namhaeicola litoreus</name>
    <dbReference type="NCBI Taxonomy" id="1052145"/>
    <lineage>
        <taxon>Bacteria</taxon>
        <taxon>Pseudomonadati</taxon>
        <taxon>Bacteroidota</taxon>
        <taxon>Flavobacteriia</taxon>
        <taxon>Flavobacteriales</taxon>
        <taxon>Flavobacteriaceae</taxon>
        <taxon>Namhaeicola</taxon>
    </lineage>
</organism>